<feature type="domain" description="Cytochrome c" evidence="6">
    <location>
        <begin position="49"/>
        <end position="128"/>
    </location>
</feature>
<dbReference type="EMBL" id="CP003382">
    <property type="protein sequence ID" value="AFZ66329.1"/>
    <property type="molecule type" value="Genomic_DNA"/>
</dbReference>
<reference evidence="8" key="1">
    <citation type="submission" date="2012-03" db="EMBL/GenBank/DDBJ databases">
        <title>Complete sequence of chromosome of Deinococcus peraridilitoris DSM 19664.</title>
        <authorList>
            <person name="Lucas S."/>
            <person name="Copeland A."/>
            <person name="Lapidus A."/>
            <person name="Glavina del Rio T."/>
            <person name="Dalin E."/>
            <person name="Tice H."/>
            <person name="Bruce D."/>
            <person name="Goodwin L."/>
            <person name="Pitluck S."/>
            <person name="Peters L."/>
            <person name="Mikhailova N."/>
            <person name="Lu M."/>
            <person name="Kyrpides N."/>
            <person name="Mavromatis K."/>
            <person name="Ivanova N."/>
            <person name="Brettin T."/>
            <person name="Detter J.C."/>
            <person name="Han C."/>
            <person name="Larimer F."/>
            <person name="Land M."/>
            <person name="Hauser L."/>
            <person name="Markowitz V."/>
            <person name="Cheng J.-F."/>
            <person name="Hugenholtz P."/>
            <person name="Woyke T."/>
            <person name="Wu D."/>
            <person name="Pukall R."/>
            <person name="Steenblock K."/>
            <person name="Brambilla E."/>
            <person name="Klenk H.-P."/>
            <person name="Eisen J.A."/>
        </authorList>
    </citation>
    <scope>NUCLEOTIDE SEQUENCE [LARGE SCALE GENOMIC DNA]</scope>
    <source>
        <strain evidence="8">DSM 19664 / LMG 22246 / CIP 109416 / KR-200</strain>
    </source>
</reference>
<dbReference type="RefSeq" id="WP_015234639.1">
    <property type="nucleotide sequence ID" value="NC_019793.1"/>
</dbReference>
<keyword evidence="8" id="KW-1185">Reference proteome</keyword>
<feature type="transmembrane region" description="Helical" evidence="5">
    <location>
        <begin position="7"/>
        <end position="28"/>
    </location>
</feature>
<dbReference type="PANTHER" id="PTHR35008">
    <property type="entry name" value="BLL4482 PROTEIN-RELATED"/>
    <property type="match status" value="1"/>
</dbReference>
<keyword evidence="5" id="KW-1133">Transmembrane helix</keyword>
<evidence type="ECO:0000313" key="8">
    <source>
        <dbReference type="Proteomes" id="UP000010467"/>
    </source>
</evidence>
<evidence type="ECO:0000256" key="4">
    <source>
        <dbReference type="PROSITE-ProRule" id="PRU00433"/>
    </source>
</evidence>
<dbReference type="PROSITE" id="PS51007">
    <property type="entry name" value="CYTC"/>
    <property type="match status" value="1"/>
</dbReference>
<dbReference type="Proteomes" id="UP000010467">
    <property type="component" value="Chromosome"/>
</dbReference>
<evidence type="ECO:0000256" key="5">
    <source>
        <dbReference type="SAM" id="Phobius"/>
    </source>
</evidence>
<dbReference type="eggNOG" id="COG2010">
    <property type="taxonomic scope" value="Bacteria"/>
</dbReference>
<keyword evidence="2 4" id="KW-0479">Metal-binding</keyword>
<dbReference type="AlphaFoldDB" id="K9ZYQ1"/>
<evidence type="ECO:0000259" key="6">
    <source>
        <dbReference type="PROSITE" id="PS51007"/>
    </source>
</evidence>
<dbReference type="STRING" id="937777.Deipe_0750"/>
<proteinExistence type="predicted"/>
<evidence type="ECO:0000256" key="3">
    <source>
        <dbReference type="ARBA" id="ARBA00023004"/>
    </source>
</evidence>
<dbReference type="InterPro" id="IPR009056">
    <property type="entry name" value="Cyt_c-like_dom"/>
</dbReference>
<dbReference type="InterPro" id="IPR036909">
    <property type="entry name" value="Cyt_c-like_dom_sf"/>
</dbReference>
<name>K9ZYQ1_DEIPD</name>
<keyword evidence="1 4" id="KW-0349">Heme</keyword>
<evidence type="ECO:0000256" key="2">
    <source>
        <dbReference type="ARBA" id="ARBA00022723"/>
    </source>
</evidence>
<dbReference type="PANTHER" id="PTHR35008:SF4">
    <property type="entry name" value="BLL4482 PROTEIN"/>
    <property type="match status" value="1"/>
</dbReference>
<feature type="transmembrane region" description="Helical" evidence="5">
    <location>
        <begin position="251"/>
        <end position="268"/>
    </location>
</feature>
<keyword evidence="3 4" id="KW-0408">Iron</keyword>
<evidence type="ECO:0000313" key="7">
    <source>
        <dbReference type="EMBL" id="AFZ66329.1"/>
    </source>
</evidence>
<keyword evidence="5" id="KW-0472">Membrane</keyword>
<sequence>MERNDAVMPMVSIVVAAIMWVLLLFIFAKDTHVPAVEISPELKASAAKAWPTLGKQVYTQTEPSCAGCHGANGESAGGGPALAGDEKILVDPNLVITNIRKGRGIMPAYPNLSDEEVLAVTNYIRNSWGNKAEVLGPEVLQAAVSNITPEVLRVRSRFVPEDIGLPQIFLATFVMLLLTYGIIGLYSVWAEGVELKPGIHKVRSTPMAVFAMVIALGSTVIFALLFAMQILRGLQGIASDPPVPPTVTLEGFYSAMAFLSLAAVLGIYKKYFMDGEALIEDASGEFPW</sequence>
<dbReference type="Pfam" id="PF13442">
    <property type="entry name" value="Cytochrome_CBB3"/>
    <property type="match status" value="1"/>
</dbReference>
<dbReference type="SUPFAM" id="SSF46626">
    <property type="entry name" value="Cytochrome c"/>
    <property type="match status" value="1"/>
</dbReference>
<evidence type="ECO:0000256" key="1">
    <source>
        <dbReference type="ARBA" id="ARBA00022617"/>
    </source>
</evidence>
<dbReference type="Gene3D" id="1.10.760.10">
    <property type="entry name" value="Cytochrome c-like domain"/>
    <property type="match status" value="1"/>
</dbReference>
<feature type="transmembrane region" description="Helical" evidence="5">
    <location>
        <begin position="209"/>
        <end position="231"/>
    </location>
</feature>
<keyword evidence="5" id="KW-0812">Transmembrane</keyword>
<organism evidence="7 8">
    <name type="scientific">Deinococcus peraridilitoris (strain DSM 19664 / LMG 22246 / CIP 109416 / KR-200)</name>
    <dbReference type="NCBI Taxonomy" id="937777"/>
    <lineage>
        <taxon>Bacteria</taxon>
        <taxon>Thermotogati</taxon>
        <taxon>Deinococcota</taxon>
        <taxon>Deinococci</taxon>
        <taxon>Deinococcales</taxon>
        <taxon>Deinococcaceae</taxon>
        <taxon>Deinococcus</taxon>
    </lineage>
</organism>
<accession>K9ZYQ1</accession>
<dbReference type="InterPro" id="IPR051459">
    <property type="entry name" value="Cytochrome_c-type_DH"/>
</dbReference>
<dbReference type="OrthoDB" id="7933886at2"/>
<feature type="transmembrane region" description="Helical" evidence="5">
    <location>
        <begin position="168"/>
        <end position="189"/>
    </location>
</feature>
<dbReference type="GO" id="GO:0020037">
    <property type="term" value="F:heme binding"/>
    <property type="evidence" value="ECO:0007669"/>
    <property type="project" value="InterPro"/>
</dbReference>
<dbReference type="KEGG" id="dpd:Deipe_0750"/>
<protein>
    <submittedName>
        <fullName evidence="7">Cytochrome c, mono-and diheme variants family</fullName>
    </submittedName>
</protein>
<gene>
    <name evidence="7" type="ordered locus">Deipe_0750</name>
</gene>
<dbReference type="HOGENOM" id="CLU_975641_0_0_0"/>
<dbReference type="GO" id="GO:0046872">
    <property type="term" value="F:metal ion binding"/>
    <property type="evidence" value="ECO:0007669"/>
    <property type="project" value="UniProtKB-KW"/>
</dbReference>
<dbReference type="PATRIC" id="fig|937777.3.peg.756"/>
<dbReference type="GO" id="GO:0009055">
    <property type="term" value="F:electron transfer activity"/>
    <property type="evidence" value="ECO:0007669"/>
    <property type="project" value="InterPro"/>
</dbReference>